<gene>
    <name evidence="3" type="ORF">VAE063_1010062</name>
</gene>
<dbReference type="InterPro" id="IPR020845">
    <property type="entry name" value="AMP-binding_CS"/>
</dbReference>
<evidence type="ECO:0000313" key="4">
    <source>
        <dbReference type="Proteomes" id="UP001152658"/>
    </source>
</evidence>
<keyword evidence="1 3" id="KW-0436">Ligase</keyword>
<dbReference type="Pfam" id="PF00501">
    <property type="entry name" value="AMP-binding"/>
    <property type="match status" value="1"/>
</dbReference>
<sequence>MMSAIIETLMQRAELTPDRIAFIGCSHSSDQVMRLSYAQLLEKVKGYASILESLQPHCIALRAESSLDWVIADLAAMYIKLPIVPIPMFFTAEQIRHTLDSAGVDLLLGDWPDTLSASLAQPLAVTIGSLDVWKICDVQPARLLPHSAKVTFTSGSTGTPKGVCLSSQHLATVSMTLKEAIATQAKCDTHLVLLPLSTLLENITGIYVPIMLGASSVVLRGEDVGLVGSSQFDAQRFAYALASYQPNSLVLTPALLMALIHVAKQDAALVASLAFVAVGGARVTPQLMQYAHAMHIPAFEGYGLSECGSVVSLNTPSQLKMGTCGRVLPHSKVMIAPDGEVLVKDNVALGYINQPFNEQWLATGDLGSLDEQGYLSITGRKKNQIITSFGRNVSPEWVESEAQIFAPLRTMVVVGEGQQHLTAVVDGGDQSLVLSAIEQLNQKLPDYANIGDVITVSDLRSYHHLFTSNGRPIRQAFESWLSDTNVPSSVQRISIAPMPIHS</sequence>
<dbReference type="GO" id="GO:0004467">
    <property type="term" value="F:long-chain fatty acid-CoA ligase activity"/>
    <property type="evidence" value="ECO:0007669"/>
    <property type="project" value="UniProtKB-EC"/>
</dbReference>
<dbReference type="InterPro" id="IPR042099">
    <property type="entry name" value="ANL_N_sf"/>
</dbReference>
<dbReference type="InterPro" id="IPR050237">
    <property type="entry name" value="ATP-dep_AMP-bd_enzyme"/>
</dbReference>
<dbReference type="PROSITE" id="PS00455">
    <property type="entry name" value="AMP_BINDING"/>
    <property type="match status" value="1"/>
</dbReference>
<accession>A0ABN8TMY2</accession>
<evidence type="ECO:0000259" key="2">
    <source>
        <dbReference type="Pfam" id="PF00501"/>
    </source>
</evidence>
<dbReference type="Gene3D" id="3.40.50.12780">
    <property type="entry name" value="N-terminal domain of ligase-like"/>
    <property type="match status" value="1"/>
</dbReference>
<feature type="domain" description="AMP-dependent synthetase/ligase" evidence="2">
    <location>
        <begin position="11"/>
        <end position="350"/>
    </location>
</feature>
<dbReference type="EMBL" id="CALYLK010000002">
    <property type="protein sequence ID" value="CAH8195865.1"/>
    <property type="molecule type" value="Genomic_DNA"/>
</dbReference>
<dbReference type="PANTHER" id="PTHR43767:SF8">
    <property type="entry name" value="LONG-CHAIN-FATTY-ACID--COA LIGASE"/>
    <property type="match status" value="1"/>
</dbReference>
<dbReference type="SUPFAM" id="SSF56801">
    <property type="entry name" value="Acetyl-CoA synthetase-like"/>
    <property type="match status" value="1"/>
</dbReference>
<reference evidence="3" key="1">
    <citation type="submission" date="2022-06" db="EMBL/GenBank/DDBJ databases">
        <authorList>
            <person name="Goudenege D."/>
            <person name="Le Roux F."/>
        </authorList>
    </citation>
    <scope>NUCLEOTIDE SEQUENCE</scope>
    <source>
        <strain evidence="3">12-063</strain>
    </source>
</reference>
<dbReference type="EC" id="6.2.1.3" evidence="3"/>
<evidence type="ECO:0000313" key="3">
    <source>
        <dbReference type="EMBL" id="CAH8195865.1"/>
    </source>
</evidence>
<name>A0ABN8TMY2_9VIBR</name>
<evidence type="ECO:0000256" key="1">
    <source>
        <dbReference type="ARBA" id="ARBA00022598"/>
    </source>
</evidence>
<comment type="caution">
    <text evidence="3">The sequence shown here is derived from an EMBL/GenBank/DDBJ whole genome shotgun (WGS) entry which is preliminary data.</text>
</comment>
<dbReference type="InterPro" id="IPR000873">
    <property type="entry name" value="AMP-dep_synth/lig_dom"/>
</dbReference>
<dbReference type="Proteomes" id="UP001152658">
    <property type="component" value="Unassembled WGS sequence"/>
</dbReference>
<protein>
    <submittedName>
        <fullName evidence="3">Long-chain-fatty-acid--CoA ligase</fullName>
        <ecNumber evidence="3">6.2.1.3</ecNumber>
    </submittedName>
</protein>
<proteinExistence type="predicted"/>
<organism evidence="3 4">
    <name type="scientific">Vibrio aestuarianus</name>
    <dbReference type="NCBI Taxonomy" id="28171"/>
    <lineage>
        <taxon>Bacteria</taxon>
        <taxon>Pseudomonadati</taxon>
        <taxon>Pseudomonadota</taxon>
        <taxon>Gammaproteobacteria</taxon>
        <taxon>Vibrionales</taxon>
        <taxon>Vibrionaceae</taxon>
        <taxon>Vibrio</taxon>
    </lineage>
</organism>
<dbReference type="PANTHER" id="PTHR43767">
    <property type="entry name" value="LONG-CHAIN-FATTY-ACID--COA LIGASE"/>
    <property type="match status" value="1"/>
</dbReference>
<keyword evidence="4" id="KW-1185">Reference proteome</keyword>